<reference evidence="3" key="1">
    <citation type="journal article" date="2019" name="Int. J. Syst. Evol. Microbiol.">
        <title>The Global Catalogue of Microorganisms (GCM) 10K type strain sequencing project: providing services to taxonomists for standard genome sequencing and annotation.</title>
        <authorList>
            <consortium name="The Broad Institute Genomics Platform"/>
            <consortium name="The Broad Institute Genome Sequencing Center for Infectious Disease"/>
            <person name="Wu L."/>
            <person name="Ma J."/>
        </authorList>
    </citation>
    <scope>NUCLEOTIDE SEQUENCE [LARGE SCALE GENOMIC DNA]</scope>
    <source>
        <strain evidence="3">JCM 16924</strain>
    </source>
</reference>
<evidence type="ECO:0000313" key="2">
    <source>
        <dbReference type="EMBL" id="GAA4014876.1"/>
    </source>
</evidence>
<dbReference type="EMBL" id="BAAAZX010000023">
    <property type="protein sequence ID" value="GAA4014876.1"/>
    <property type="molecule type" value="Genomic_DNA"/>
</dbReference>
<evidence type="ECO:0000256" key="1">
    <source>
        <dbReference type="SAM" id="MobiDB-lite"/>
    </source>
</evidence>
<feature type="compositionally biased region" description="Basic and acidic residues" evidence="1">
    <location>
        <begin position="80"/>
        <end position="92"/>
    </location>
</feature>
<accession>A0ABP7SQV2</accession>
<protein>
    <submittedName>
        <fullName evidence="2">Uncharacterized protein</fullName>
    </submittedName>
</protein>
<proteinExistence type="predicted"/>
<feature type="compositionally biased region" description="Gly residues" evidence="1">
    <location>
        <begin position="94"/>
        <end position="107"/>
    </location>
</feature>
<organism evidence="2 3">
    <name type="scientific">Streptomyces plumbiresistens</name>
    <dbReference type="NCBI Taxonomy" id="511811"/>
    <lineage>
        <taxon>Bacteria</taxon>
        <taxon>Bacillati</taxon>
        <taxon>Actinomycetota</taxon>
        <taxon>Actinomycetes</taxon>
        <taxon>Kitasatosporales</taxon>
        <taxon>Streptomycetaceae</taxon>
        <taxon>Streptomyces</taxon>
    </lineage>
</organism>
<sequence>MFPILPDGPNSVICHKDAAQVCRGKRQGSNWGLIFRVRGGCQCRALGWPGVQIAGESTGLGGWAGGCTSKFRRGRTGPCRRKENGKSDKESCGESGGSGEASGGFGQ</sequence>
<dbReference type="Proteomes" id="UP001500456">
    <property type="component" value="Unassembled WGS sequence"/>
</dbReference>
<gene>
    <name evidence="2" type="ORF">GCM10022232_67210</name>
</gene>
<keyword evidence="3" id="KW-1185">Reference proteome</keyword>
<evidence type="ECO:0000313" key="3">
    <source>
        <dbReference type="Proteomes" id="UP001500456"/>
    </source>
</evidence>
<feature type="region of interest" description="Disordered" evidence="1">
    <location>
        <begin position="72"/>
        <end position="107"/>
    </location>
</feature>
<comment type="caution">
    <text evidence="2">The sequence shown here is derived from an EMBL/GenBank/DDBJ whole genome shotgun (WGS) entry which is preliminary data.</text>
</comment>
<name>A0ABP7SQV2_9ACTN</name>